<name>A0A1B0BVX6_9MUSC</name>
<comment type="similarity">
    <text evidence="1">Belongs to the SWP1 family.</text>
</comment>
<comment type="pathway">
    <text evidence="1">Protein modification; protein glycosylation.</text>
</comment>
<accession>A0A1B0BVX6</accession>
<evidence type="ECO:0000259" key="2">
    <source>
        <dbReference type="Pfam" id="PF05817"/>
    </source>
</evidence>
<comment type="subunit">
    <text evidence="1">Component of the oligosaccharyltransferase (OST) complex.</text>
</comment>
<feature type="domain" description="Ribophorin II N-terminal" evidence="2">
    <location>
        <begin position="22"/>
        <end position="120"/>
    </location>
</feature>
<protein>
    <recommendedName>
        <fullName evidence="1">Dolichyl-diphosphooligosaccharide--protein glycosyltransferase subunit 2</fullName>
    </recommendedName>
    <alternativeName>
        <fullName evidence="1">Ribophorin-2</fullName>
    </alternativeName>
</protein>
<dbReference type="EMBL" id="JXJN01021532">
    <property type="status" value="NOT_ANNOTATED_CDS"/>
    <property type="molecule type" value="Genomic_DNA"/>
</dbReference>
<dbReference type="Pfam" id="PF05817">
    <property type="entry name" value="Ribophorin_II"/>
    <property type="match status" value="1"/>
</dbReference>
<proteinExistence type="inferred from homology"/>
<dbReference type="STRING" id="67801.A0A1B0BVX6"/>
<dbReference type="EnsemblMetazoa" id="GPPI042208-RA">
    <property type="protein sequence ID" value="GPPI042208-PA"/>
    <property type="gene ID" value="GPPI042208"/>
</dbReference>
<dbReference type="AlphaFoldDB" id="A0A1B0BVX6"/>
<comment type="function">
    <text evidence="1">Subunit of the oligosaccharyl transferase (OST) complex that catalyzes the initial transfer of a defined glycan (Glc(3)Man(9)GlcNAc(2) in eukaryotes) from the lipid carrier dolichol-pyrophosphate to an asparagine residue within an Asn-X-Ser/Thr consensus motif in nascent polypeptide chains, the first step in protein N-glycosylation. N-glycosylation occurs cotranslationally and the complex associates with the Sec61 complex at the channel-forming translocon complex that mediates protein translocation across the endoplasmic reticulum (ER). All subunits are required for a maximal enzyme activity.</text>
</comment>
<dbReference type="InterPro" id="IPR055373">
    <property type="entry name" value="Ribophorin_II_N"/>
</dbReference>
<comment type="subcellular location">
    <subcellularLocation>
        <location evidence="1">Endoplasmic reticulum membrane</location>
        <topology evidence="1">Multi-pass membrane protein</topology>
    </subcellularLocation>
</comment>
<evidence type="ECO:0000313" key="3">
    <source>
        <dbReference type="EnsemblMetazoa" id="GPPI042208-PA"/>
    </source>
</evidence>
<keyword evidence="1" id="KW-0256">Endoplasmic reticulum</keyword>
<organism evidence="3 4">
    <name type="scientific">Glossina palpalis gambiensis</name>
    <dbReference type="NCBI Taxonomy" id="67801"/>
    <lineage>
        <taxon>Eukaryota</taxon>
        <taxon>Metazoa</taxon>
        <taxon>Ecdysozoa</taxon>
        <taxon>Arthropoda</taxon>
        <taxon>Hexapoda</taxon>
        <taxon>Insecta</taxon>
        <taxon>Pterygota</taxon>
        <taxon>Neoptera</taxon>
        <taxon>Endopterygota</taxon>
        <taxon>Diptera</taxon>
        <taxon>Brachycera</taxon>
        <taxon>Muscomorpha</taxon>
        <taxon>Hippoboscoidea</taxon>
        <taxon>Glossinidae</taxon>
        <taxon>Glossina</taxon>
    </lineage>
</organism>
<evidence type="ECO:0000256" key="1">
    <source>
        <dbReference type="RuleBase" id="RU366029"/>
    </source>
</evidence>
<dbReference type="VEuPathDB" id="VectorBase:GPPI042208"/>
<dbReference type="UniPathway" id="UPA00378"/>
<dbReference type="Proteomes" id="UP000092460">
    <property type="component" value="Unassembled WGS sequence"/>
</dbReference>
<reference evidence="4" key="1">
    <citation type="submission" date="2015-01" db="EMBL/GenBank/DDBJ databases">
        <authorList>
            <person name="Aksoy S."/>
            <person name="Warren W."/>
            <person name="Wilson R.K."/>
        </authorList>
    </citation>
    <scope>NUCLEOTIDE SEQUENCE [LARGE SCALE GENOMIC DNA]</scope>
    <source>
        <strain evidence="4">IAEA</strain>
    </source>
</reference>
<dbReference type="GO" id="GO:0008250">
    <property type="term" value="C:oligosaccharyltransferase complex"/>
    <property type="evidence" value="ECO:0007669"/>
    <property type="project" value="UniProtKB-UniRule"/>
</dbReference>
<keyword evidence="4" id="KW-1185">Reference proteome</keyword>
<sequence>MICSLFFFCSLNVEPTSDLERTNVCQRLFKVHAASKLKEIFYRITAHKYLGVQIDETTLKKLIKNLEGVLKKEDSLTSLGYAFNVASELSPEFEFVTERTEDAMVQANEVDGKMLQFEGGF</sequence>
<evidence type="ECO:0000313" key="4">
    <source>
        <dbReference type="Proteomes" id="UP000092460"/>
    </source>
</evidence>
<reference evidence="3" key="2">
    <citation type="submission" date="2020-05" db="UniProtKB">
        <authorList>
            <consortium name="EnsemblMetazoa"/>
        </authorList>
    </citation>
    <scope>IDENTIFICATION</scope>
    <source>
        <strain evidence="3">IAEA</strain>
    </source>
</reference>
<dbReference type="GO" id="GO:0006487">
    <property type="term" value="P:protein N-linked glycosylation"/>
    <property type="evidence" value="ECO:0007669"/>
    <property type="project" value="UniProtKB-UniRule"/>
</dbReference>